<feature type="non-terminal residue" evidence="2">
    <location>
        <position position="277"/>
    </location>
</feature>
<feature type="compositionally biased region" description="Polar residues" evidence="1">
    <location>
        <begin position="14"/>
        <end position="33"/>
    </location>
</feature>
<reference evidence="2" key="1">
    <citation type="journal article" date="2023" name="Mol. Biol. Evol.">
        <title>Third-Generation Sequencing Reveals the Adaptive Role of the Epigenome in Three Deep-Sea Polychaetes.</title>
        <authorList>
            <person name="Perez M."/>
            <person name="Aroh O."/>
            <person name="Sun Y."/>
            <person name="Lan Y."/>
            <person name="Juniper S.K."/>
            <person name="Young C.R."/>
            <person name="Angers B."/>
            <person name="Qian P.Y."/>
        </authorList>
    </citation>
    <scope>NUCLEOTIDE SEQUENCE</scope>
    <source>
        <strain evidence="2">R07B-5</strain>
    </source>
</reference>
<organism evidence="2 3">
    <name type="scientific">Ridgeia piscesae</name>
    <name type="common">Tubeworm</name>
    <dbReference type="NCBI Taxonomy" id="27915"/>
    <lineage>
        <taxon>Eukaryota</taxon>
        <taxon>Metazoa</taxon>
        <taxon>Spiralia</taxon>
        <taxon>Lophotrochozoa</taxon>
        <taxon>Annelida</taxon>
        <taxon>Polychaeta</taxon>
        <taxon>Sedentaria</taxon>
        <taxon>Canalipalpata</taxon>
        <taxon>Sabellida</taxon>
        <taxon>Siboglinidae</taxon>
        <taxon>Ridgeia</taxon>
    </lineage>
</organism>
<evidence type="ECO:0000256" key="1">
    <source>
        <dbReference type="SAM" id="MobiDB-lite"/>
    </source>
</evidence>
<feature type="compositionally biased region" description="Basic and acidic residues" evidence="1">
    <location>
        <begin position="1"/>
        <end position="13"/>
    </location>
</feature>
<keyword evidence="3" id="KW-1185">Reference proteome</keyword>
<dbReference type="AlphaFoldDB" id="A0AAD9PF84"/>
<evidence type="ECO:0000313" key="2">
    <source>
        <dbReference type="EMBL" id="KAK2193698.1"/>
    </source>
</evidence>
<feature type="region of interest" description="Disordered" evidence="1">
    <location>
        <begin position="1"/>
        <end position="45"/>
    </location>
</feature>
<comment type="caution">
    <text evidence="2">The sequence shown here is derived from an EMBL/GenBank/DDBJ whole genome shotgun (WGS) entry which is preliminary data.</text>
</comment>
<name>A0AAD9PF84_RIDPI</name>
<protein>
    <submittedName>
        <fullName evidence="2">Uncharacterized protein</fullName>
    </submittedName>
</protein>
<gene>
    <name evidence="2" type="ORF">NP493_8g07018</name>
</gene>
<accession>A0AAD9PF84</accession>
<proteinExistence type="predicted"/>
<evidence type="ECO:0000313" key="3">
    <source>
        <dbReference type="Proteomes" id="UP001209878"/>
    </source>
</evidence>
<dbReference type="Proteomes" id="UP001209878">
    <property type="component" value="Unassembled WGS sequence"/>
</dbReference>
<sequence>CRSYDRQRYDRETSGGQHATDVVTSPTSSTFARQHNDETDSVATSGGMYSRYQDAITPPLGSIVSTQRNDVYPDLTSGGQDIGETDAEIAQDLRVNLPPDGYGAAAICDTSKDDILAKIWSAEEYLGQLDEGDDRIKKLSLAVEKEMHLPRIKELLAIRGHLQDELLRIHDMIVEVDSDLSGLEDFVATNTKIVQKLWDLNKNARDIADGRPTTVDSSTTGHTLTTFTDSATSPDASPQRHCAVSCDLGTDTSDFGENTKIGVLSESDLKRKHDEVR</sequence>
<dbReference type="EMBL" id="JAODUO010000008">
    <property type="protein sequence ID" value="KAK2193698.1"/>
    <property type="molecule type" value="Genomic_DNA"/>
</dbReference>